<dbReference type="KEGG" id="mag:amb4433"/>
<dbReference type="AlphaFoldDB" id="Q2VYT8"/>
<gene>
    <name evidence="1" type="ordered locus">amb4433</name>
</gene>
<evidence type="ECO:0000313" key="2">
    <source>
        <dbReference type="Proteomes" id="UP000007058"/>
    </source>
</evidence>
<organism evidence="1 2">
    <name type="scientific">Paramagnetospirillum magneticum (strain ATCC 700264 / AMB-1)</name>
    <name type="common">Magnetospirillum magneticum</name>
    <dbReference type="NCBI Taxonomy" id="342108"/>
    <lineage>
        <taxon>Bacteria</taxon>
        <taxon>Pseudomonadati</taxon>
        <taxon>Pseudomonadota</taxon>
        <taxon>Alphaproteobacteria</taxon>
        <taxon>Rhodospirillales</taxon>
        <taxon>Magnetospirillaceae</taxon>
        <taxon>Paramagnetospirillum</taxon>
    </lineage>
</organism>
<dbReference type="EMBL" id="AP007255">
    <property type="protein sequence ID" value="BAE53237.1"/>
    <property type="molecule type" value="Genomic_DNA"/>
</dbReference>
<dbReference type="STRING" id="342108.amb4433"/>
<keyword evidence="2" id="KW-1185">Reference proteome</keyword>
<dbReference type="Gene3D" id="1.10.10.2910">
    <property type="match status" value="1"/>
</dbReference>
<accession>Q2VYT8</accession>
<proteinExistence type="predicted"/>
<dbReference type="Proteomes" id="UP000007058">
    <property type="component" value="Chromosome"/>
</dbReference>
<name>Q2VYT8_PARM1</name>
<sequence length="340" mass="36596">MTVASRVSPIDPKKLLQREFSAAGLKPKDAFQTLPEWWEEAVAHPSGVFEVRGFVAKHFGLEIGPDGRLRQRHMPHACFKTRTGTDISEIVSARALATAVAKVVASATTVSWSGSLPSAATLRATAITHGNTPWVGLDDLLDACWSNGVPVVYMPSLPVTKSKMEGMVTFCGGRPVILVTKKATAPAWMLFVLAHEMGHIAEGHLDQCEGEAIVDEKVSEGDTDTDDQEKAANTYALQLLTGGKKGNISLKHPMPPAELGRTAVEFGFKVGIDPGHVILNAASNSVFNGKHPFPLANAALKHIGENVPTADMCREAMRRNIDMDALSDDSLEFLERIGLL</sequence>
<evidence type="ECO:0000313" key="1">
    <source>
        <dbReference type="EMBL" id="BAE53237.1"/>
    </source>
</evidence>
<reference evidence="1 2" key="1">
    <citation type="journal article" date="2005" name="DNA Res.">
        <title>Complete genome sequence of the facultative anaerobic magnetotactic bacterium Magnetospirillum sp. strain AMB-1.</title>
        <authorList>
            <person name="Matsunaga T."/>
            <person name="Okamura Y."/>
            <person name="Fukuda Y."/>
            <person name="Wahyudi A.T."/>
            <person name="Murase Y."/>
            <person name="Takeyama H."/>
        </authorList>
    </citation>
    <scope>NUCLEOTIDE SEQUENCE [LARGE SCALE GENOMIC DNA]</scope>
    <source>
        <strain evidence="2">ATCC 700264 / AMB-1</strain>
    </source>
</reference>
<dbReference type="OrthoDB" id="9794834at2"/>
<evidence type="ECO:0008006" key="3">
    <source>
        <dbReference type="Google" id="ProtNLM"/>
    </source>
</evidence>
<protein>
    <recommendedName>
        <fullName evidence="3">IrrE N-terminal-like domain-containing protein</fullName>
    </recommendedName>
</protein>
<dbReference type="RefSeq" id="WP_011386777.1">
    <property type="nucleotide sequence ID" value="NC_007626.1"/>
</dbReference>
<dbReference type="HOGENOM" id="CLU_818041_0_0_5"/>